<organism evidence="1 2">
    <name type="scientific">Nostoc piscinale CENA21</name>
    <dbReference type="NCBI Taxonomy" id="224013"/>
    <lineage>
        <taxon>Bacteria</taxon>
        <taxon>Bacillati</taxon>
        <taxon>Cyanobacteriota</taxon>
        <taxon>Cyanophyceae</taxon>
        <taxon>Nostocales</taxon>
        <taxon>Nostocaceae</taxon>
        <taxon>Nostoc</taxon>
    </lineage>
</organism>
<name>A0A0M3V659_9NOSO</name>
<dbReference type="KEGG" id="npz:ACX27_23315"/>
<dbReference type="OrthoDB" id="458685at2"/>
<evidence type="ECO:0000313" key="2">
    <source>
        <dbReference type="Proteomes" id="UP000062645"/>
    </source>
</evidence>
<dbReference type="STRING" id="224013.ACX27_23315"/>
<sequence length="204" mass="23178">MASLNRILFTQDTILKQEPVQSSQLPSTKQQNIPVGTLLVLKSYEIPAAHSEYYKLSLEDIQFKGFSSNWYAFGKHAKIIPDEITTVTNIQAIATKQQAKNTVNITVDRQSVGNQQGFLKLVFNADTIIKRQPVDSKVLNDQSKQVIPGGTELILLTDKPDNNNIVKFTLQDNHLKFNLKDIEFKGFSKDWFVFTQHVDIQRVD</sequence>
<reference evidence="1 2" key="2">
    <citation type="journal article" date="2016" name="Genome Announc.">
        <title>Draft Genome Sequence of the N2-Fixing Cyanobacterium Nostoc piscinale CENA21, Isolated from the Brazilian Amazon Floodplain.</title>
        <authorList>
            <person name="Leao T."/>
            <person name="Guimaraes P.I."/>
            <person name="de Melo A.G."/>
            <person name="Ramos R.T."/>
            <person name="Leao P.N."/>
            <person name="Silva A."/>
            <person name="Fiore M.F."/>
            <person name="Schneider M.P."/>
        </authorList>
    </citation>
    <scope>NUCLEOTIDE SEQUENCE [LARGE SCALE GENOMIC DNA]</scope>
    <source>
        <strain evidence="1 2">CENA21</strain>
    </source>
</reference>
<dbReference type="RefSeq" id="WP_062295944.1">
    <property type="nucleotide sequence ID" value="NZ_CP012036.1"/>
</dbReference>
<dbReference type="EMBL" id="CP012036">
    <property type="protein sequence ID" value="ALF55093.1"/>
    <property type="molecule type" value="Genomic_DNA"/>
</dbReference>
<evidence type="ECO:0000313" key="1">
    <source>
        <dbReference type="EMBL" id="ALF55093.1"/>
    </source>
</evidence>
<dbReference type="PATRIC" id="fig|224013.5.peg.5591"/>
<keyword evidence="2" id="KW-1185">Reference proteome</keyword>
<dbReference type="Proteomes" id="UP000062645">
    <property type="component" value="Chromosome"/>
</dbReference>
<proteinExistence type="predicted"/>
<gene>
    <name evidence="1" type="ORF">ACX27_23315</name>
</gene>
<dbReference type="AlphaFoldDB" id="A0A0M3V659"/>
<reference evidence="2" key="1">
    <citation type="submission" date="2015-07" db="EMBL/GenBank/DDBJ databases">
        <title>Genome Of Nitrogen-Fixing Cyanobacterium Nostoc piscinale CENA21 From Solimoes/Amazon River Floodplain Sediments And Comparative Genomics To Uncover Biosynthetic Natural Products Potential.</title>
        <authorList>
            <person name="Leao T.F."/>
            <person name="Leao P.N."/>
            <person name="Guimaraes P.I."/>
            <person name="de Melo A.G.C."/>
            <person name="Ramos R.T.J."/>
            <person name="Silva A."/>
            <person name="Fiore M.F."/>
            <person name="Schneider M.P.C."/>
        </authorList>
    </citation>
    <scope>NUCLEOTIDE SEQUENCE [LARGE SCALE GENOMIC DNA]</scope>
    <source>
        <strain evidence="2">CENA21</strain>
    </source>
</reference>
<accession>A0A0M3V659</accession>
<protein>
    <submittedName>
        <fullName evidence="1">Uncharacterized protein</fullName>
    </submittedName>
</protein>